<dbReference type="InterPro" id="IPR052957">
    <property type="entry name" value="Auxin_embryo_med"/>
</dbReference>
<evidence type="ECO:0000313" key="2">
    <source>
        <dbReference type="Proteomes" id="UP000253790"/>
    </source>
</evidence>
<name>A0A345NKE8_9MICO</name>
<dbReference type="Proteomes" id="UP000253790">
    <property type="component" value="Chromosome"/>
</dbReference>
<dbReference type="SUPFAM" id="SSF55874">
    <property type="entry name" value="ATPase domain of HSP90 chaperone/DNA topoisomerase II/histidine kinase"/>
    <property type="match status" value="1"/>
</dbReference>
<dbReference type="OrthoDB" id="9776021at2"/>
<dbReference type="EMBL" id="CP031229">
    <property type="protein sequence ID" value="AXH95506.1"/>
    <property type="molecule type" value="Genomic_DNA"/>
</dbReference>
<dbReference type="Gene3D" id="3.30.565.10">
    <property type="entry name" value="Histidine kinase-like ATPase, C-terminal domain"/>
    <property type="match status" value="1"/>
</dbReference>
<accession>A0A345NKE8</accession>
<sequence length="1902" mass="209648">MSDPDTERPSARTLIDAETAARAEHTGLESVRITSSFARAERLLGGEYHGRFLIELLQNASDAWRGDPRSIDGSRSRAAVILTEEPALVVANQGIDLQTDVVIGSLGHIGASTKAEGEAIGHKGIGFKSVLEITARPEIYSGLQDPKKLLAVRFDPGRALEQIKKVSPDWDAYLERTAALDRGDPHSAIPALRYPFWVDDVPHLVEELAAEGFDTVVRLPFDEQLAARRGRTKEDWLTAVRTALANVSDEILLLLGTFSEVTFHDQADGGDVVCIAPSWSSRSRPPADAEASDVRIERTGRGQTVWRLYRRTISGHGDLAGEIAVGVRLAPGGDRLEVVPAVDGSTSAPFHLFFPTRIPSGMPFLLHGYFQVDASRTGFHGAAEGSNRRILDELAVLVRDVVLDLSGDGTIESTSVVNLVAECPTPEDELASGFRDRVLSLLDDESWVPVEQAESAPSHAMPRDVLAGHPRFTRLVASTFPADYVHARTGLSLMHQGLNEHAIDLVAARQMEAPGMWNLLAELSRPGDLEVWGEESADEGFRGFLRLVNWLTGEFPTQTERFLGQLRGSPSSRLVPVVSASGGRVLLPVPDPTVGLTGRRSQLVMARIRSRGERALVPPVELQVSFLADGLLSSDEINRARPLGIRPFTVDNVLDRLGGLEVSDERAEHVLTFVWQFLARERTNQYGTRRLVERAAAFSPQEWFWCRPGRARESDTRRQEQQRERYLADVMLPNRDGAWRPAGSLCFGEDWSTWLESLDEDVDDTDRRRGAAYRALERVCPAPGKHLLAHPDVVLPMLAEIDLTLAGTATPDEEPEQDDEYDPDEADWDRERHAFLLRLGVWEVLPVEAFESRDRRDGREKFVWSGPVADRQQQECTTPDGWTFGLGGWSGEQHHNVYLGEDFRFQWSLAEAARRDASAVTELIDAGRDLYARCLQSSFFCPACNDSGTGHTVARHSNVSDGYPSWVALQLRSEPWIPVHVAGESLPTPVEPGRAWWLERVPSEVGLMTSPWRFVPVCGPNTGVSETVRNLGRVNTADDADLQAVSWLLRHVRDRFEADEIDLGRTTDRQAFVSLHTAMYDRLASAPEGAGRAVLEDVGVLSTLGSALTYAPVDDTRHDDGRFSAYVRHFADRIPLAVIRRDRQRAAEKLGIARFEVDLRRRGDDDGRDVTGDLVEGLHARAPELLGILVHHSLGAQPLTLDSENFRQRAQRLMHLQVRQVPRLVVEATVDGVETVLLGDDTSGDLFLEGGTTARPVLYHDFTDDAWRERVRRHLWLHLATLLEAPAYAHTFALFLQYDTDAEREVFLLELGISQEDVDAVRAQLGLVSETEQANRRRWFTALLRVLTSEAGEAGVEGDQVRDALLRAGLPRQLVTQLLSSGGGGDVRRDTSRGSPLRLLDDYGVDLRELDAQLRKLGHEEGLHITDARRRLQKWTRAHGRRLVAVLVRAGQLSPGQAIEKVRQVSPPASLGFAVDPPLGEVLAEIGSLLAPGPPATVAGQLADDPPDTLAELGGYASVDDLDADVRRLYDVDEQRYVLRSRAVLWNRAIRKLAVLTRMTPTETRAGIRALDDEVAEQLKVDLDRPSQLVEAVEQLLADTGLAERIVARLDDDLLGAGPDEDELHRWAAEAGIDEARLARYDRALRRPRNAKAARLRSRADELKRAEVRAAVPAHLVVPAHQVRASAGRKGPEAPDQRAPGIRVSKIKVTAEADRRKREHGDEGEQWALADTVAALLALDDEARALAVEDVRGLLERFDAAATEDLLAHAAAASAPREDEEDDDLIEALEGLLHVSRVSDGFGFDMVGWVAPAPDQAPCATALEVKSTSGDRFQLSSNEWRIAQALREQGAGERYAVLAVRRRKGGGVPAGMDLLVDPVHLHEVGLLTLDTSNYVAKYATGG</sequence>
<organism evidence="1 2">
    <name type="scientific">Ornithinimicrobium avium</name>
    <dbReference type="NCBI Taxonomy" id="2283195"/>
    <lineage>
        <taxon>Bacteria</taxon>
        <taxon>Bacillati</taxon>
        <taxon>Actinomycetota</taxon>
        <taxon>Actinomycetes</taxon>
        <taxon>Micrococcales</taxon>
        <taxon>Ornithinimicrobiaceae</taxon>
        <taxon>Ornithinimicrobium</taxon>
    </lineage>
</organism>
<evidence type="ECO:0008006" key="3">
    <source>
        <dbReference type="Google" id="ProtNLM"/>
    </source>
</evidence>
<keyword evidence="2" id="KW-1185">Reference proteome</keyword>
<proteinExistence type="predicted"/>
<dbReference type="PANTHER" id="PTHR32387:SF0">
    <property type="entry name" value="PROTEIN NO VEIN"/>
    <property type="match status" value="1"/>
</dbReference>
<dbReference type="KEGG" id="orn:DV701_04600"/>
<dbReference type="NCBIfam" id="NF047352">
    <property type="entry name" value="P_loop_sacsin"/>
    <property type="match status" value="1"/>
</dbReference>
<protein>
    <recommendedName>
        <fullName evidence="3">Protein NO VEIN C-terminal domain-containing protein</fullName>
    </recommendedName>
</protein>
<evidence type="ECO:0000313" key="1">
    <source>
        <dbReference type="EMBL" id="AXH95506.1"/>
    </source>
</evidence>
<reference evidence="1 2" key="1">
    <citation type="submission" date="2018-07" db="EMBL/GenBank/DDBJ databases">
        <title>Complete genome sequencing of Ornithinimicrobium sp. AMA3305.</title>
        <authorList>
            <person name="Bae J.-W."/>
        </authorList>
    </citation>
    <scope>NUCLEOTIDE SEQUENCE [LARGE SCALE GENOMIC DNA]</scope>
    <source>
        <strain evidence="1 2">AMA3305</strain>
    </source>
</reference>
<dbReference type="PANTHER" id="PTHR32387">
    <property type="entry name" value="WU:FJ29H11"/>
    <property type="match status" value="1"/>
</dbReference>
<dbReference type="InterPro" id="IPR036890">
    <property type="entry name" value="HATPase_C_sf"/>
</dbReference>
<gene>
    <name evidence="1" type="ORF">DV701_04600</name>
</gene>